<comment type="caution">
    <text evidence="1">The sequence shown here is derived from an EMBL/GenBank/DDBJ whole genome shotgun (WGS) entry which is preliminary data.</text>
</comment>
<dbReference type="InterPro" id="IPR043502">
    <property type="entry name" value="DNA/RNA_pol_sf"/>
</dbReference>
<dbReference type="PANTHER" id="PTHR24559:SF444">
    <property type="entry name" value="REVERSE TRANSCRIPTASE DOMAIN-CONTAINING PROTEIN"/>
    <property type="match status" value="1"/>
</dbReference>
<dbReference type="Gene3D" id="3.10.10.10">
    <property type="entry name" value="HIV Type 1 Reverse Transcriptase, subunit A, domain 1"/>
    <property type="match status" value="1"/>
</dbReference>
<dbReference type="EMBL" id="RCMK01000049">
    <property type="protein sequence ID" value="KAG2951650.1"/>
    <property type="molecule type" value="Genomic_DNA"/>
</dbReference>
<evidence type="ECO:0000313" key="2">
    <source>
        <dbReference type="Proteomes" id="UP000736787"/>
    </source>
</evidence>
<dbReference type="SUPFAM" id="SSF56672">
    <property type="entry name" value="DNA/RNA polymerases"/>
    <property type="match status" value="1"/>
</dbReference>
<organism evidence="1 2">
    <name type="scientific">Phytophthora cactorum</name>
    <dbReference type="NCBI Taxonomy" id="29920"/>
    <lineage>
        <taxon>Eukaryota</taxon>
        <taxon>Sar</taxon>
        <taxon>Stramenopiles</taxon>
        <taxon>Oomycota</taxon>
        <taxon>Peronosporomycetes</taxon>
        <taxon>Peronosporales</taxon>
        <taxon>Peronosporaceae</taxon>
        <taxon>Phytophthora</taxon>
    </lineage>
</organism>
<dbReference type="InterPro" id="IPR053134">
    <property type="entry name" value="RNA-dir_DNA_polymerase"/>
</dbReference>
<dbReference type="InterPro" id="IPR043128">
    <property type="entry name" value="Rev_trsase/Diguanyl_cyclase"/>
</dbReference>
<dbReference type="PANTHER" id="PTHR24559">
    <property type="entry name" value="TRANSPOSON TY3-I GAG-POL POLYPROTEIN"/>
    <property type="match status" value="1"/>
</dbReference>
<sequence>MASPAFFLVKLDGSLRLLADYRWLNKYLRRSPYYVPRIYEGLMRLSKAKCVSTFAVNLGYYARRLARKSRPLTAFCLPGASSSINGS</sequence>
<name>A0A8T1EEE1_9STRA</name>
<dbReference type="Proteomes" id="UP000736787">
    <property type="component" value="Unassembled WGS sequence"/>
</dbReference>
<reference evidence="1" key="1">
    <citation type="submission" date="2018-10" db="EMBL/GenBank/DDBJ databases">
        <title>Effector identification in a new, highly contiguous assembly of the strawberry crown rot pathogen Phytophthora cactorum.</title>
        <authorList>
            <person name="Armitage A.D."/>
            <person name="Nellist C.F."/>
            <person name="Bates H."/>
            <person name="Vickerstaff R.J."/>
            <person name="Harrison R.J."/>
        </authorList>
    </citation>
    <scope>NUCLEOTIDE SEQUENCE</scope>
    <source>
        <strain evidence="1">4040</strain>
    </source>
</reference>
<dbReference type="Gene3D" id="3.30.70.270">
    <property type="match status" value="1"/>
</dbReference>
<gene>
    <name evidence="1" type="ORF">PC117_g3472</name>
</gene>
<protein>
    <submittedName>
        <fullName evidence="1">Uncharacterized protein</fullName>
    </submittedName>
</protein>
<dbReference type="AlphaFoldDB" id="A0A8T1EEE1"/>
<evidence type="ECO:0000313" key="1">
    <source>
        <dbReference type="EMBL" id="KAG2951650.1"/>
    </source>
</evidence>
<proteinExistence type="predicted"/>
<accession>A0A8T1EEE1</accession>